<keyword evidence="11" id="KW-0406">Ion transport</keyword>
<evidence type="ECO:0000256" key="9">
    <source>
        <dbReference type="ARBA" id="ARBA00022837"/>
    </source>
</evidence>
<evidence type="ECO:0000256" key="7">
    <source>
        <dbReference type="ARBA" id="ARBA00022729"/>
    </source>
</evidence>
<keyword evidence="12 15" id="KW-0472">Membrane</keyword>
<dbReference type="PANTHER" id="PTHR15929">
    <property type="entry name" value="STORE-OPERATED CALCIUM ENTRY-ASSOCIATED REGULATORY FACTOR"/>
    <property type="match status" value="1"/>
</dbReference>
<evidence type="ECO:0000313" key="17">
    <source>
        <dbReference type="Proteomes" id="UP001163846"/>
    </source>
</evidence>
<evidence type="ECO:0000256" key="6">
    <source>
        <dbReference type="ARBA" id="ARBA00022692"/>
    </source>
</evidence>
<dbReference type="PANTHER" id="PTHR15929:SF0">
    <property type="entry name" value="STORE-OPERATED CALCIUM ENTRY-ASSOCIATED REGULATORY FACTOR"/>
    <property type="match status" value="1"/>
</dbReference>
<evidence type="ECO:0000313" key="16">
    <source>
        <dbReference type="EMBL" id="KAJ3835132.1"/>
    </source>
</evidence>
<evidence type="ECO:0000256" key="11">
    <source>
        <dbReference type="ARBA" id="ARBA00023065"/>
    </source>
</evidence>
<dbReference type="AlphaFoldDB" id="A0AA38P2J3"/>
<evidence type="ECO:0000256" key="13">
    <source>
        <dbReference type="ARBA" id="ARBA00031116"/>
    </source>
</evidence>
<accession>A0AA38P2J3</accession>
<keyword evidence="5" id="KW-0109">Calcium transport</keyword>
<evidence type="ECO:0000256" key="2">
    <source>
        <dbReference type="ARBA" id="ARBA00006833"/>
    </source>
</evidence>
<keyword evidence="7" id="KW-0732">Signal</keyword>
<feature type="compositionally biased region" description="Polar residues" evidence="14">
    <location>
        <begin position="271"/>
        <end position="280"/>
    </location>
</feature>
<feature type="region of interest" description="Disordered" evidence="14">
    <location>
        <begin position="243"/>
        <end position="290"/>
    </location>
</feature>
<evidence type="ECO:0000256" key="12">
    <source>
        <dbReference type="ARBA" id="ARBA00023136"/>
    </source>
</evidence>
<dbReference type="GO" id="GO:2001256">
    <property type="term" value="P:regulation of store-operated calcium entry"/>
    <property type="evidence" value="ECO:0007669"/>
    <property type="project" value="InterPro"/>
</dbReference>
<keyword evidence="4" id="KW-0813">Transport</keyword>
<comment type="caution">
    <text evidence="16">The sequence shown here is derived from an EMBL/GenBank/DDBJ whole genome shotgun (WGS) entry which is preliminary data.</text>
</comment>
<dbReference type="GO" id="GO:0006816">
    <property type="term" value="P:calcium ion transport"/>
    <property type="evidence" value="ECO:0007669"/>
    <property type="project" value="UniProtKB-KW"/>
</dbReference>
<comment type="similarity">
    <text evidence="2">Belongs to the SARAF family.</text>
</comment>
<keyword evidence="17" id="KW-1185">Reference proteome</keyword>
<proteinExistence type="inferred from homology"/>
<comment type="subcellular location">
    <subcellularLocation>
        <location evidence="1">Endoplasmic reticulum membrane</location>
        <topology evidence="1">Single-pass type I membrane protein</topology>
    </subcellularLocation>
</comment>
<gene>
    <name evidence="16" type="ORF">F5878DRAFT_325686</name>
</gene>
<evidence type="ECO:0000256" key="8">
    <source>
        <dbReference type="ARBA" id="ARBA00022824"/>
    </source>
</evidence>
<evidence type="ECO:0000256" key="4">
    <source>
        <dbReference type="ARBA" id="ARBA00022448"/>
    </source>
</evidence>
<dbReference type="Pfam" id="PF06682">
    <property type="entry name" value="SARAF"/>
    <property type="match status" value="1"/>
</dbReference>
<organism evidence="16 17">
    <name type="scientific">Lentinula raphanica</name>
    <dbReference type="NCBI Taxonomy" id="153919"/>
    <lineage>
        <taxon>Eukaryota</taxon>
        <taxon>Fungi</taxon>
        <taxon>Dikarya</taxon>
        <taxon>Basidiomycota</taxon>
        <taxon>Agaricomycotina</taxon>
        <taxon>Agaricomycetes</taxon>
        <taxon>Agaricomycetidae</taxon>
        <taxon>Agaricales</taxon>
        <taxon>Marasmiineae</taxon>
        <taxon>Omphalotaceae</taxon>
        <taxon>Lentinula</taxon>
    </lineage>
</organism>
<feature type="compositionally biased region" description="Low complexity" evidence="14">
    <location>
        <begin position="155"/>
        <end position="165"/>
    </location>
</feature>
<protein>
    <recommendedName>
        <fullName evidence="3">Store-operated calcium entry-associated regulatory factor</fullName>
    </recommendedName>
    <alternativeName>
        <fullName evidence="13">Transmembrane protein 66</fullName>
    </alternativeName>
</protein>
<evidence type="ECO:0000256" key="14">
    <source>
        <dbReference type="SAM" id="MobiDB-lite"/>
    </source>
</evidence>
<keyword evidence="10 15" id="KW-1133">Transmembrane helix</keyword>
<feature type="region of interest" description="Disordered" evidence="14">
    <location>
        <begin position="152"/>
        <end position="201"/>
    </location>
</feature>
<evidence type="ECO:0000256" key="3">
    <source>
        <dbReference type="ARBA" id="ARBA00016584"/>
    </source>
</evidence>
<dbReference type="InterPro" id="IPR009567">
    <property type="entry name" value="SARAF"/>
</dbReference>
<evidence type="ECO:0000256" key="1">
    <source>
        <dbReference type="ARBA" id="ARBA00004115"/>
    </source>
</evidence>
<dbReference type="EMBL" id="MU806443">
    <property type="protein sequence ID" value="KAJ3835132.1"/>
    <property type="molecule type" value="Genomic_DNA"/>
</dbReference>
<sequence>MSRVKLASIKALTFYKDETTAARRTRPIQQLVCVGKPCKAYQPEVVRCKNIGGTDLDVDWKCEADLPEALRFGKVMVSCEGWSGPGDPYVLKDSCSLEYRLVEVPRDIWDRDSKYTSWKKPTNIANIAFMVAWVALLLFICYSLLKSCLRTRATPSPSSSRSNPPGGRPGPGGGNGRFPGSYDDDTGRDPPPPYTKTTNDQLWRPGFWTGAIVGGLANQYLFRNNNNNNENDGRQGRQWDWERNRRPASLFGGGPSRRTWFSSNSDDRGEGSSNLGNMRRSTGFGGSNVR</sequence>
<name>A0AA38P2J3_9AGAR</name>
<feature type="transmembrane region" description="Helical" evidence="15">
    <location>
        <begin position="124"/>
        <end position="145"/>
    </location>
</feature>
<evidence type="ECO:0000256" key="15">
    <source>
        <dbReference type="SAM" id="Phobius"/>
    </source>
</evidence>
<keyword evidence="9" id="KW-0106">Calcium</keyword>
<keyword evidence="8" id="KW-0256">Endoplasmic reticulum</keyword>
<evidence type="ECO:0000256" key="10">
    <source>
        <dbReference type="ARBA" id="ARBA00022989"/>
    </source>
</evidence>
<reference evidence="16" key="1">
    <citation type="submission" date="2022-08" db="EMBL/GenBank/DDBJ databases">
        <authorList>
            <consortium name="DOE Joint Genome Institute"/>
            <person name="Min B."/>
            <person name="Riley R."/>
            <person name="Sierra-Patev S."/>
            <person name="Naranjo-Ortiz M."/>
            <person name="Looney B."/>
            <person name="Konkel Z."/>
            <person name="Slot J.C."/>
            <person name="Sakamoto Y."/>
            <person name="Steenwyk J.L."/>
            <person name="Rokas A."/>
            <person name="Carro J."/>
            <person name="Camarero S."/>
            <person name="Ferreira P."/>
            <person name="Molpeceres G."/>
            <person name="Ruiz-Duenas F.J."/>
            <person name="Serrano A."/>
            <person name="Henrissat B."/>
            <person name="Drula E."/>
            <person name="Hughes K.W."/>
            <person name="Mata J.L."/>
            <person name="Ishikawa N.K."/>
            <person name="Vargas-Isla R."/>
            <person name="Ushijima S."/>
            <person name="Smith C.A."/>
            <person name="Ahrendt S."/>
            <person name="Andreopoulos W."/>
            <person name="He G."/>
            <person name="Labutti K."/>
            <person name="Lipzen A."/>
            <person name="Ng V."/>
            <person name="Sandor L."/>
            <person name="Barry K."/>
            <person name="Martinez A.T."/>
            <person name="Xiao Y."/>
            <person name="Gibbons J.G."/>
            <person name="Terashima K."/>
            <person name="Hibbett D.S."/>
            <person name="Grigoriev I.V."/>
        </authorList>
    </citation>
    <scope>NUCLEOTIDE SEQUENCE</scope>
    <source>
        <strain evidence="16">TFB9207</strain>
    </source>
</reference>
<dbReference type="Proteomes" id="UP001163846">
    <property type="component" value="Unassembled WGS sequence"/>
</dbReference>
<dbReference type="GO" id="GO:0005789">
    <property type="term" value="C:endoplasmic reticulum membrane"/>
    <property type="evidence" value="ECO:0007669"/>
    <property type="project" value="UniProtKB-SubCell"/>
</dbReference>
<keyword evidence="6 15" id="KW-0812">Transmembrane</keyword>
<evidence type="ECO:0000256" key="5">
    <source>
        <dbReference type="ARBA" id="ARBA00022568"/>
    </source>
</evidence>